<proteinExistence type="inferred from homology"/>
<sequence>MSAKRDYDDLESGETTEGSGPKRRKYSPRCRHQHQNSDIDATWGQKYVFSAHTDATSIPYGDESDFEDDADAMAYLRSVRTEAQAIPHMLTASTTIIGPQMPPELQADDADDTSICRNAIDHVGGYYQDGAYVAWPTDHDHGSGSLDQDSPRQPTLEHHDALEKSSNPQLLQAYFASILTRYHRLRRALHTRPSQSAVKLLALSRSIPATFVNPNTTSAKTWHRLLGQSAPHPVQLAILDKPSVFYALQLLLGGRFLRRGYTLSERTSQWLWGLLARLPSPEEMGAEEVACVRDVGRRAVLLGRSLSELAEINAALLETTCEDDHDDSSATQKDENHVDYDAGADRDTDDEDAPQQPVVKSDSASLAHDLAAQKEHDSHDGSDEEEGEITADTSPSESVAMELAASDSDAQDSILDAQALGDAKEALLARLAMDPSTNDVDDKEAANFRLRLNMRATLDMLLTVTGEYYGQRDLLEFREPFVGL</sequence>
<feature type="region of interest" description="Disordered" evidence="2">
    <location>
        <begin position="1"/>
        <end position="37"/>
    </location>
</feature>
<dbReference type="InterPro" id="IPR035426">
    <property type="entry name" value="Gemin2/Brr1"/>
</dbReference>
<dbReference type="PANTHER" id="PTHR12794:SF0">
    <property type="entry name" value="GEM-ASSOCIATED PROTEIN 2"/>
    <property type="match status" value="1"/>
</dbReference>
<feature type="region of interest" description="Disordered" evidence="2">
    <location>
        <begin position="322"/>
        <end position="408"/>
    </location>
</feature>
<dbReference type="PANTHER" id="PTHR12794">
    <property type="entry name" value="GEMIN2"/>
    <property type="match status" value="1"/>
</dbReference>
<evidence type="ECO:0000256" key="1">
    <source>
        <dbReference type="ARBA" id="ARBA00025758"/>
    </source>
</evidence>
<dbReference type="GO" id="GO:0000387">
    <property type="term" value="P:spliceosomal snRNP assembly"/>
    <property type="evidence" value="ECO:0007669"/>
    <property type="project" value="InterPro"/>
</dbReference>
<dbReference type="OrthoDB" id="428895at2759"/>
<comment type="similarity">
    <text evidence="1">Belongs to the gemin-2 family.</text>
</comment>
<dbReference type="Gene3D" id="1.20.58.1070">
    <property type="match status" value="1"/>
</dbReference>
<dbReference type="Proteomes" id="UP000224854">
    <property type="component" value="Unassembled WGS sequence"/>
</dbReference>
<gene>
    <name evidence="3" type="ORF">CDD82_1737</name>
</gene>
<evidence type="ECO:0000256" key="2">
    <source>
        <dbReference type="SAM" id="MobiDB-lite"/>
    </source>
</evidence>
<dbReference type="AlphaFoldDB" id="A0A2C5YQQ0"/>
<dbReference type="EMBL" id="NJEU01000155">
    <property type="protein sequence ID" value="PHH80438.1"/>
    <property type="molecule type" value="Genomic_DNA"/>
</dbReference>
<protein>
    <submittedName>
        <fullName evidence="3">Uncharacterized protein</fullName>
    </submittedName>
</protein>
<evidence type="ECO:0000313" key="3">
    <source>
        <dbReference type="EMBL" id="PHH80438.1"/>
    </source>
</evidence>
<keyword evidence="4" id="KW-1185">Reference proteome</keyword>
<feature type="region of interest" description="Disordered" evidence="2">
    <location>
        <begin position="138"/>
        <end position="164"/>
    </location>
</feature>
<dbReference type="Pfam" id="PF04938">
    <property type="entry name" value="SIP1"/>
    <property type="match status" value="1"/>
</dbReference>
<feature type="compositionally biased region" description="Basic and acidic residues" evidence="2">
    <location>
        <begin position="371"/>
        <end position="381"/>
    </location>
</feature>
<dbReference type="GO" id="GO:0005634">
    <property type="term" value="C:nucleus"/>
    <property type="evidence" value="ECO:0007669"/>
    <property type="project" value="TreeGrafter"/>
</dbReference>
<feature type="compositionally biased region" description="Basic residues" evidence="2">
    <location>
        <begin position="21"/>
        <end position="34"/>
    </location>
</feature>
<organism evidence="3 4">
    <name type="scientific">Ophiocordyceps australis</name>
    <dbReference type="NCBI Taxonomy" id="1399860"/>
    <lineage>
        <taxon>Eukaryota</taxon>
        <taxon>Fungi</taxon>
        <taxon>Dikarya</taxon>
        <taxon>Ascomycota</taxon>
        <taxon>Pezizomycotina</taxon>
        <taxon>Sordariomycetes</taxon>
        <taxon>Hypocreomycetidae</taxon>
        <taxon>Hypocreales</taxon>
        <taxon>Ophiocordycipitaceae</taxon>
        <taxon>Ophiocordyceps</taxon>
    </lineage>
</organism>
<accession>A0A2C5YQQ0</accession>
<name>A0A2C5YQQ0_9HYPO</name>
<dbReference type="GO" id="GO:0032797">
    <property type="term" value="C:SMN complex"/>
    <property type="evidence" value="ECO:0007669"/>
    <property type="project" value="TreeGrafter"/>
</dbReference>
<feature type="compositionally biased region" description="Low complexity" evidence="2">
    <location>
        <begin position="361"/>
        <end position="370"/>
    </location>
</feature>
<reference evidence="3 4" key="1">
    <citation type="submission" date="2017-06" db="EMBL/GenBank/DDBJ databases">
        <title>Ant-infecting Ophiocordyceps genomes reveal a high diversity of potential behavioral manipulation genes and a possible major role for enterotoxins.</title>
        <authorList>
            <person name="De Bekker C."/>
            <person name="Evans H.C."/>
            <person name="Brachmann A."/>
            <person name="Hughes D.P."/>
        </authorList>
    </citation>
    <scope>NUCLEOTIDE SEQUENCE [LARGE SCALE GENOMIC DNA]</scope>
    <source>
        <strain evidence="3 4">1348a</strain>
    </source>
</reference>
<feature type="compositionally biased region" description="Basic and acidic residues" evidence="2">
    <location>
        <begin position="332"/>
        <end position="346"/>
    </location>
</feature>
<evidence type="ECO:0000313" key="4">
    <source>
        <dbReference type="Proteomes" id="UP000224854"/>
    </source>
</evidence>
<comment type="caution">
    <text evidence="3">The sequence shown here is derived from an EMBL/GenBank/DDBJ whole genome shotgun (WGS) entry which is preliminary data.</text>
</comment>